<sequence length="400" mass="41168">MTKRDIALVVVAAGQGQRLGAGKPKAFVDLFGRPLLTHAIESIIALPDLAQLIIAVPDSHLVEAAQIGAELIGDLPIKFEVVLGGETRQASITNALAELSGESQIVLVHDAARALAPTSLFASVAASVRTTGTSSLPVMRVVDTIKRIDGETILETVDREVLRSAQTPQGFVAADLRAAYAAAEADFTDDAALMQAAGHQILAVDGDERAFKITTPADLAAAELRFTGKPAGFRTGIGTDVHRFTEDGSKPLYLGTIVWPGERGLDGHSDGDAVSHAIVDALLAAAGLGDIGSNFGVDRPEFSGANGKVFLEGALELLSEAGFRVENVSVQIIGNRPKVAPHRAAVETALQAILGAPVSLGATTTDGLGFLGNTEGVAAVATALLAKSEAATSAEGRLAP</sequence>
<dbReference type="Pfam" id="PF01128">
    <property type="entry name" value="IspD"/>
    <property type="match status" value="1"/>
</dbReference>
<dbReference type="GO" id="GO:0046872">
    <property type="term" value="F:metal ion binding"/>
    <property type="evidence" value="ECO:0007669"/>
    <property type="project" value="UniProtKB-KW"/>
</dbReference>
<dbReference type="InterPro" id="IPR036571">
    <property type="entry name" value="MECDP_synthase_sf"/>
</dbReference>
<keyword evidence="9" id="KW-0414">Isoprene biosynthesis</keyword>
<dbReference type="CDD" id="cd00554">
    <property type="entry name" value="MECDP_synthase"/>
    <property type="match status" value="1"/>
</dbReference>
<evidence type="ECO:0000256" key="10">
    <source>
        <dbReference type="ARBA" id="ARBA00023239"/>
    </source>
</evidence>
<evidence type="ECO:0000256" key="7">
    <source>
        <dbReference type="ARBA" id="ARBA00022695"/>
    </source>
</evidence>
<keyword evidence="6" id="KW-0808">Transferase</keyword>
<evidence type="ECO:0000256" key="9">
    <source>
        <dbReference type="ARBA" id="ARBA00023229"/>
    </source>
</evidence>
<dbReference type="HAMAP" id="MF_00107">
    <property type="entry name" value="IspF"/>
    <property type="match status" value="1"/>
</dbReference>
<evidence type="ECO:0000256" key="8">
    <source>
        <dbReference type="ARBA" id="ARBA00022723"/>
    </source>
</evidence>
<reference evidence="13" key="1">
    <citation type="submission" date="2020-05" db="EMBL/GenBank/DDBJ databases">
        <authorList>
            <person name="Chiriac C."/>
            <person name="Salcher M."/>
            <person name="Ghai R."/>
            <person name="Kavagutti S V."/>
        </authorList>
    </citation>
    <scope>NUCLEOTIDE SEQUENCE</scope>
</reference>
<dbReference type="EMBL" id="CAEZVN010000113">
    <property type="protein sequence ID" value="CAB4638204.1"/>
    <property type="molecule type" value="Genomic_DNA"/>
</dbReference>
<dbReference type="HAMAP" id="MF_01520">
    <property type="entry name" value="IspDF"/>
    <property type="match status" value="1"/>
</dbReference>
<dbReference type="GO" id="GO:0019288">
    <property type="term" value="P:isopentenyl diphosphate biosynthetic process, methylerythritol 4-phosphate pathway"/>
    <property type="evidence" value="ECO:0007669"/>
    <property type="project" value="UniProtKB-UniPathway"/>
</dbReference>
<dbReference type="InterPro" id="IPR050088">
    <property type="entry name" value="IspD/TarI_cytidylyltransf_bact"/>
</dbReference>
<dbReference type="GO" id="GO:0016114">
    <property type="term" value="P:terpenoid biosynthetic process"/>
    <property type="evidence" value="ECO:0007669"/>
    <property type="project" value="InterPro"/>
</dbReference>
<evidence type="ECO:0000259" key="12">
    <source>
        <dbReference type="Pfam" id="PF02542"/>
    </source>
</evidence>
<comment type="pathway">
    <text evidence="3">Isoprenoid biosynthesis; isopentenyl diphosphate biosynthesis via DXP pathway; isopentenyl diphosphate from 1-deoxy-D-xylulose 5-phosphate: step 4/6.</text>
</comment>
<comment type="pathway">
    <text evidence="4">Isoprenoid biosynthesis; isopentenyl diphosphate biosynthesis via DXP pathway; isopentenyl diphosphate from 1-deoxy-D-xylulose 5-phosphate: step 2/6.</text>
</comment>
<dbReference type="PROSITE" id="PS01295">
    <property type="entry name" value="ISPD"/>
    <property type="match status" value="1"/>
</dbReference>
<dbReference type="FunFam" id="3.30.1330.50:FF:000003">
    <property type="entry name" value="2-C-methyl-D-erythritol 2,4-cyclodiphosphate synthase"/>
    <property type="match status" value="1"/>
</dbReference>
<organism evidence="13">
    <name type="scientific">freshwater metagenome</name>
    <dbReference type="NCBI Taxonomy" id="449393"/>
    <lineage>
        <taxon>unclassified sequences</taxon>
        <taxon>metagenomes</taxon>
        <taxon>ecological metagenomes</taxon>
    </lineage>
</organism>
<evidence type="ECO:0000313" key="13">
    <source>
        <dbReference type="EMBL" id="CAB4638204.1"/>
    </source>
</evidence>
<dbReference type="PANTHER" id="PTHR32125">
    <property type="entry name" value="2-C-METHYL-D-ERYTHRITOL 4-PHOSPHATE CYTIDYLYLTRANSFERASE, CHLOROPLASTIC"/>
    <property type="match status" value="1"/>
</dbReference>
<dbReference type="UniPathway" id="UPA00056">
    <property type="reaction ID" value="UER00093"/>
</dbReference>
<comment type="catalytic activity">
    <reaction evidence="1">
        <text>4-CDP-2-C-methyl-D-erythritol 2-phosphate = 2-C-methyl-D-erythritol 2,4-cyclic diphosphate + CMP</text>
        <dbReference type="Rhea" id="RHEA:23864"/>
        <dbReference type="ChEBI" id="CHEBI:57919"/>
        <dbReference type="ChEBI" id="CHEBI:58483"/>
        <dbReference type="ChEBI" id="CHEBI:60377"/>
        <dbReference type="EC" id="4.6.1.12"/>
    </reaction>
</comment>
<keyword evidence="11" id="KW-0511">Multifunctional enzyme</keyword>
<keyword evidence="8" id="KW-0479">Metal-binding</keyword>
<evidence type="ECO:0000256" key="3">
    <source>
        <dbReference type="ARBA" id="ARBA00004709"/>
    </source>
</evidence>
<dbReference type="NCBIfam" id="TIGR00453">
    <property type="entry name" value="ispD"/>
    <property type="match status" value="1"/>
</dbReference>
<keyword evidence="7" id="KW-0548">Nucleotidyltransferase</keyword>
<dbReference type="InterPro" id="IPR018294">
    <property type="entry name" value="ISPD_synthase_CS"/>
</dbReference>
<evidence type="ECO:0000256" key="2">
    <source>
        <dbReference type="ARBA" id="ARBA00001968"/>
    </source>
</evidence>
<comment type="similarity">
    <text evidence="5">Belongs to the IspD/TarI cytidylyltransferase family. IspD subfamily.</text>
</comment>
<dbReference type="SUPFAM" id="SSF69765">
    <property type="entry name" value="IpsF-like"/>
    <property type="match status" value="1"/>
</dbReference>
<dbReference type="CDD" id="cd02516">
    <property type="entry name" value="CDP-ME_synthetase"/>
    <property type="match status" value="1"/>
</dbReference>
<dbReference type="SUPFAM" id="SSF53448">
    <property type="entry name" value="Nucleotide-diphospho-sugar transferases"/>
    <property type="match status" value="1"/>
</dbReference>
<accession>A0A6J6JPD5</accession>
<proteinExistence type="inferred from homology"/>
<dbReference type="Pfam" id="PF02542">
    <property type="entry name" value="YgbB"/>
    <property type="match status" value="1"/>
</dbReference>
<protein>
    <submittedName>
        <fullName evidence="13">Unannotated protein</fullName>
    </submittedName>
</protein>
<dbReference type="InterPro" id="IPR003526">
    <property type="entry name" value="MECDP_synthase"/>
</dbReference>
<dbReference type="InterPro" id="IPR029044">
    <property type="entry name" value="Nucleotide-diphossugar_trans"/>
</dbReference>
<comment type="cofactor">
    <cofactor evidence="2">
        <name>a divalent metal cation</name>
        <dbReference type="ChEBI" id="CHEBI:60240"/>
    </cofactor>
</comment>
<dbReference type="NCBIfam" id="TIGR00151">
    <property type="entry name" value="ispF"/>
    <property type="match status" value="1"/>
</dbReference>
<dbReference type="GO" id="GO:0050518">
    <property type="term" value="F:2-C-methyl-D-erythritol 4-phosphate cytidylyltransferase activity"/>
    <property type="evidence" value="ECO:0007669"/>
    <property type="project" value="InterPro"/>
</dbReference>
<dbReference type="AlphaFoldDB" id="A0A6J6JPD5"/>
<keyword evidence="10" id="KW-0456">Lyase</keyword>
<evidence type="ECO:0000256" key="4">
    <source>
        <dbReference type="ARBA" id="ARBA00004787"/>
    </source>
</evidence>
<feature type="domain" description="2-C-methyl-D-erythritol 2,4-cyclodiphosphate synthase" evidence="12">
    <location>
        <begin position="233"/>
        <end position="385"/>
    </location>
</feature>
<dbReference type="InterPro" id="IPR001228">
    <property type="entry name" value="IspD"/>
</dbReference>
<dbReference type="GO" id="GO:0008685">
    <property type="term" value="F:2-C-methyl-D-erythritol 2,4-cyclodiphosphate synthase activity"/>
    <property type="evidence" value="ECO:0007669"/>
    <property type="project" value="UniProtKB-EC"/>
</dbReference>
<dbReference type="PANTHER" id="PTHR32125:SF4">
    <property type="entry name" value="2-C-METHYL-D-ERYTHRITOL 4-PHOSPHATE CYTIDYLYLTRANSFERASE, CHLOROPLASTIC"/>
    <property type="match status" value="1"/>
</dbReference>
<dbReference type="InterPro" id="IPR034683">
    <property type="entry name" value="IspD/TarI"/>
</dbReference>
<evidence type="ECO:0000256" key="11">
    <source>
        <dbReference type="ARBA" id="ARBA00023268"/>
    </source>
</evidence>
<gene>
    <name evidence="13" type="ORF">UFOPK2001_00980</name>
</gene>
<evidence type="ECO:0000256" key="5">
    <source>
        <dbReference type="ARBA" id="ARBA00009789"/>
    </source>
</evidence>
<dbReference type="FunFam" id="3.90.550.10:FF:000003">
    <property type="entry name" value="2-C-methyl-D-erythritol 4-phosphate cytidylyltransferase"/>
    <property type="match status" value="1"/>
</dbReference>
<dbReference type="Gene3D" id="3.90.550.10">
    <property type="entry name" value="Spore Coat Polysaccharide Biosynthesis Protein SpsA, Chain A"/>
    <property type="match status" value="1"/>
</dbReference>
<dbReference type="InterPro" id="IPR020555">
    <property type="entry name" value="MECDP_synthase_CS"/>
</dbReference>
<dbReference type="InterPro" id="IPR026596">
    <property type="entry name" value="IspD/F"/>
</dbReference>
<dbReference type="HAMAP" id="MF_00108">
    <property type="entry name" value="IspD"/>
    <property type="match status" value="1"/>
</dbReference>
<name>A0A6J6JPD5_9ZZZZ</name>
<dbReference type="PROSITE" id="PS01350">
    <property type="entry name" value="ISPF"/>
    <property type="match status" value="1"/>
</dbReference>
<dbReference type="Gene3D" id="3.30.1330.50">
    <property type="entry name" value="2-C-methyl-D-erythritol 2,4-cyclodiphosphate synthase"/>
    <property type="match status" value="1"/>
</dbReference>
<evidence type="ECO:0000256" key="6">
    <source>
        <dbReference type="ARBA" id="ARBA00022679"/>
    </source>
</evidence>
<evidence type="ECO:0000256" key="1">
    <source>
        <dbReference type="ARBA" id="ARBA00000200"/>
    </source>
</evidence>